<dbReference type="SUPFAM" id="SSF54695">
    <property type="entry name" value="POZ domain"/>
    <property type="match status" value="1"/>
</dbReference>
<evidence type="ECO:0000313" key="2">
    <source>
        <dbReference type="WBParaSite" id="PDA_v2.g9855.t1"/>
    </source>
</evidence>
<dbReference type="AlphaFoldDB" id="A0A914R5C7"/>
<organism evidence="1 2">
    <name type="scientific">Panagrolaimus davidi</name>
    <dbReference type="NCBI Taxonomy" id="227884"/>
    <lineage>
        <taxon>Eukaryota</taxon>
        <taxon>Metazoa</taxon>
        <taxon>Ecdysozoa</taxon>
        <taxon>Nematoda</taxon>
        <taxon>Chromadorea</taxon>
        <taxon>Rhabditida</taxon>
        <taxon>Tylenchina</taxon>
        <taxon>Panagrolaimomorpha</taxon>
        <taxon>Panagrolaimoidea</taxon>
        <taxon>Panagrolaimidae</taxon>
        <taxon>Panagrolaimus</taxon>
    </lineage>
</organism>
<protein>
    <submittedName>
        <fullName evidence="2">BTB domain-containing protein</fullName>
    </submittedName>
</protein>
<accession>A0A914R5C7</accession>
<dbReference type="WBParaSite" id="PDA_v2.g9855.t1">
    <property type="protein sequence ID" value="PDA_v2.g9855.t1"/>
    <property type="gene ID" value="PDA_v2.g9855"/>
</dbReference>
<keyword evidence="1" id="KW-1185">Reference proteome</keyword>
<evidence type="ECO:0000313" key="1">
    <source>
        <dbReference type="Proteomes" id="UP000887578"/>
    </source>
</evidence>
<proteinExistence type="predicted"/>
<name>A0A914R5C7_9BILA</name>
<dbReference type="Gene3D" id="3.30.710.10">
    <property type="entry name" value="Potassium Channel Kv1.1, Chain A"/>
    <property type="match status" value="1"/>
</dbReference>
<reference evidence="2" key="1">
    <citation type="submission" date="2022-11" db="UniProtKB">
        <authorList>
            <consortium name="WormBaseParasite"/>
        </authorList>
    </citation>
    <scope>IDENTIFICATION</scope>
</reference>
<sequence>MFENGWKEAVEGRVEIPDSTFYTIENVVWLCYGGDLYSSEDEKEFLSLYQFADKYDMNELKNLIKDVILLTPGNICKYANIFYEEDCVELVNFCIDRLFFFFQLSYPVKDLETLDDDLKIEFFARISTNQTIKKEFPPQYHMNKNDEELRDAGPLWA</sequence>
<dbReference type="Proteomes" id="UP000887578">
    <property type="component" value="Unplaced"/>
</dbReference>
<dbReference type="InterPro" id="IPR011333">
    <property type="entry name" value="SKP1/BTB/POZ_sf"/>
</dbReference>